<feature type="compositionally biased region" description="Pro residues" evidence="1">
    <location>
        <begin position="38"/>
        <end position="48"/>
    </location>
</feature>
<accession>A0ABV2L0G3</accession>
<keyword evidence="3" id="KW-0132">Cell division</keyword>
<gene>
    <name evidence="3" type="ORF">ABID43_000834</name>
</gene>
<evidence type="ECO:0000313" key="3">
    <source>
        <dbReference type="EMBL" id="MET3691315.1"/>
    </source>
</evidence>
<keyword evidence="2" id="KW-0812">Transmembrane</keyword>
<keyword evidence="2" id="KW-1133">Transmembrane helix</keyword>
<dbReference type="GO" id="GO:0051301">
    <property type="term" value="P:cell division"/>
    <property type="evidence" value="ECO:0007669"/>
    <property type="project" value="UniProtKB-KW"/>
</dbReference>
<evidence type="ECO:0000313" key="4">
    <source>
        <dbReference type="Proteomes" id="UP001549145"/>
    </source>
</evidence>
<keyword evidence="2" id="KW-0472">Membrane</keyword>
<dbReference type="RefSeq" id="WP_373320832.1">
    <property type="nucleotide sequence ID" value="NZ_BPQL01000014.1"/>
</dbReference>
<feature type="transmembrane region" description="Helical" evidence="2">
    <location>
        <begin position="76"/>
        <end position="95"/>
    </location>
</feature>
<feature type="transmembrane region" description="Helical" evidence="2">
    <location>
        <begin position="279"/>
        <end position="302"/>
    </location>
</feature>
<feature type="transmembrane region" description="Helical" evidence="2">
    <location>
        <begin position="327"/>
        <end position="350"/>
    </location>
</feature>
<keyword evidence="3" id="KW-0131">Cell cycle</keyword>
<evidence type="ECO:0000256" key="1">
    <source>
        <dbReference type="SAM" id="MobiDB-lite"/>
    </source>
</evidence>
<organism evidence="3 4">
    <name type="scientific">Methylobacterium goesingense</name>
    <dbReference type="NCBI Taxonomy" id="243690"/>
    <lineage>
        <taxon>Bacteria</taxon>
        <taxon>Pseudomonadati</taxon>
        <taxon>Pseudomonadota</taxon>
        <taxon>Alphaproteobacteria</taxon>
        <taxon>Hyphomicrobiales</taxon>
        <taxon>Methylobacteriaceae</taxon>
        <taxon>Methylobacterium</taxon>
    </lineage>
</organism>
<dbReference type="EMBL" id="JBEPMM010000001">
    <property type="protein sequence ID" value="MET3691315.1"/>
    <property type="molecule type" value="Genomic_DNA"/>
</dbReference>
<dbReference type="PANTHER" id="PTHR47755:SF1">
    <property type="entry name" value="CELL DIVISION PROTEIN FTSX"/>
    <property type="match status" value="1"/>
</dbReference>
<feature type="transmembrane region" description="Helical" evidence="2">
    <location>
        <begin position="221"/>
        <end position="243"/>
    </location>
</feature>
<sequence>MMGETGTPSAPQAKAQAGQGPAGQGPAHRGPAGRTPPGDRPPVRPPAAPDSRGAPLPPTLRRNAPLVPTDSAASRALAAVIAILTFLAALCAGAAEIVASSAVQWQGTVAQEVTIQVRPSPGRDIDADVARAEGLAKATPGIAGVRVFSKAEAERLLEPWLGSGLDLSDLPVPRLVTLKLAETAPDLKPLRASLTEALPGVASLDDHALWLRRLSTAANTFVGVGIGIVVLVLVATGLAVVFATRGAMAGNREVVEVLHFVGANDDFIARAFQRRFFGLGLRGGIIGSGAAIAAFALAGLVARNWRSGPAGEEIEALFGSFHIGWRGYAAVLLIGAIASVVTGIVSRLTVRRFLS</sequence>
<name>A0ABV2L0G3_9HYPH</name>
<keyword evidence="4" id="KW-1185">Reference proteome</keyword>
<feature type="compositionally biased region" description="Low complexity" evidence="1">
    <location>
        <begin position="10"/>
        <end position="33"/>
    </location>
</feature>
<reference evidence="3 4" key="1">
    <citation type="submission" date="2024-06" db="EMBL/GenBank/DDBJ databases">
        <title>Genomic Encyclopedia of Type Strains, Phase IV (KMG-IV): sequencing the most valuable type-strain genomes for metagenomic binning, comparative biology and taxonomic classification.</title>
        <authorList>
            <person name="Goeker M."/>
        </authorList>
    </citation>
    <scope>NUCLEOTIDE SEQUENCE [LARGE SCALE GENOMIC DNA]</scope>
    <source>
        <strain evidence="3 4">DSM 21331</strain>
    </source>
</reference>
<dbReference type="InterPro" id="IPR004513">
    <property type="entry name" value="FtsX"/>
</dbReference>
<proteinExistence type="predicted"/>
<dbReference type="PANTHER" id="PTHR47755">
    <property type="entry name" value="CELL DIVISION PROTEIN FTSX"/>
    <property type="match status" value="1"/>
</dbReference>
<feature type="region of interest" description="Disordered" evidence="1">
    <location>
        <begin position="1"/>
        <end position="65"/>
    </location>
</feature>
<evidence type="ECO:0000256" key="2">
    <source>
        <dbReference type="SAM" id="Phobius"/>
    </source>
</evidence>
<comment type="caution">
    <text evidence="3">The sequence shown here is derived from an EMBL/GenBank/DDBJ whole genome shotgun (WGS) entry which is preliminary data.</text>
</comment>
<protein>
    <submittedName>
        <fullName evidence="3">Cell division transport system permease protein</fullName>
    </submittedName>
</protein>
<dbReference type="Proteomes" id="UP001549145">
    <property type="component" value="Unassembled WGS sequence"/>
</dbReference>